<evidence type="ECO:0000313" key="3">
    <source>
        <dbReference type="EMBL" id="KAL3103814.1"/>
    </source>
</evidence>
<feature type="compositionally biased region" description="Polar residues" evidence="1">
    <location>
        <begin position="84"/>
        <end position="94"/>
    </location>
</feature>
<keyword evidence="2" id="KW-1133">Transmembrane helix</keyword>
<keyword evidence="2" id="KW-0812">Transmembrane</keyword>
<evidence type="ECO:0000256" key="1">
    <source>
        <dbReference type="SAM" id="MobiDB-lite"/>
    </source>
</evidence>
<proteinExistence type="predicted"/>
<evidence type="ECO:0000256" key="2">
    <source>
        <dbReference type="SAM" id="Phobius"/>
    </source>
</evidence>
<feature type="region of interest" description="Disordered" evidence="1">
    <location>
        <begin position="186"/>
        <end position="209"/>
    </location>
</feature>
<feature type="transmembrane region" description="Helical" evidence="2">
    <location>
        <begin position="45"/>
        <end position="66"/>
    </location>
</feature>
<name>A0ABD2KLJ6_9BILA</name>
<dbReference type="Proteomes" id="UP001620626">
    <property type="component" value="Unassembled WGS sequence"/>
</dbReference>
<comment type="caution">
    <text evidence="3">The sequence shown here is derived from an EMBL/GenBank/DDBJ whole genome shotgun (WGS) entry which is preliminary data.</text>
</comment>
<gene>
    <name evidence="3" type="ORF">niasHT_020843</name>
</gene>
<reference evidence="3 4" key="1">
    <citation type="submission" date="2024-10" db="EMBL/GenBank/DDBJ databases">
        <authorList>
            <person name="Kim D."/>
        </authorList>
    </citation>
    <scope>NUCLEOTIDE SEQUENCE [LARGE SCALE GENOMIC DNA]</scope>
    <source>
        <strain evidence="3">BH-2024</strain>
    </source>
</reference>
<sequence length="209" mass="22261">MSRLRQMNLLVSVSSFGSSLASQFCSREFSRAFLLPMPSSITIILPFSPIFSLVVVCAIVVICCLCRKRRAGQDNDELSTAVPSSYYKSRQGPTDSMDWLPPSTAGHGHGRGGRSGGGGITAVPSGMMSKMPTTKTKQPFSFRMLMPESLRSIGPSIGRGGAQTKLKTTTMLGGGDQTKLKTTTMLGGGDQTKLKASTVPSGGEHYTTW</sequence>
<evidence type="ECO:0000313" key="4">
    <source>
        <dbReference type="Proteomes" id="UP001620626"/>
    </source>
</evidence>
<dbReference type="EMBL" id="JBICBT010000725">
    <property type="protein sequence ID" value="KAL3103814.1"/>
    <property type="molecule type" value="Genomic_DNA"/>
</dbReference>
<keyword evidence="4" id="KW-1185">Reference proteome</keyword>
<dbReference type="AlphaFoldDB" id="A0ABD2KLJ6"/>
<protein>
    <submittedName>
        <fullName evidence="3">Uncharacterized protein</fullName>
    </submittedName>
</protein>
<organism evidence="3 4">
    <name type="scientific">Heterodera trifolii</name>
    <dbReference type="NCBI Taxonomy" id="157864"/>
    <lineage>
        <taxon>Eukaryota</taxon>
        <taxon>Metazoa</taxon>
        <taxon>Ecdysozoa</taxon>
        <taxon>Nematoda</taxon>
        <taxon>Chromadorea</taxon>
        <taxon>Rhabditida</taxon>
        <taxon>Tylenchina</taxon>
        <taxon>Tylenchomorpha</taxon>
        <taxon>Tylenchoidea</taxon>
        <taxon>Heteroderidae</taxon>
        <taxon>Heteroderinae</taxon>
        <taxon>Heterodera</taxon>
    </lineage>
</organism>
<accession>A0ABD2KLJ6</accession>
<keyword evidence="2" id="KW-0472">Membrane</keyword>
<feature type="region of interest" description="Disordered" evidence="1">
    <location>
        <begin position="84"/>
        <end position="136"/>
    </location>
</feature>